<comment type="cofactor">
    <cofactor evidence="3">
        <name>(R)-lipoate</name>
        <dbReference type="ChEBI" id="CHEBI:83088"/>
    </cofactor>
    <text evidence="3">Binds 1 lipoyl cofactor covalently.</text>
</comment>
<dbReference type="PROSITE" id="PS50968">
    <property type="entry name" value="BIOTINYL_LIPOYL"/>
    <property type="match status" value="1"/>
</dbReference>
<dbReference type="SUPFAM" id="SSF51230">
    <property type="entry name" value="Single hybrid motif"/>
    <property type="match status" value="1"/>
</dbReference>
<gene>
    <name evidence="3 6" type="primary">gcvH</name>
    <name evidence="6" type="ORF">EVJ48_05995</name>
</gene>
<protein>
    <recommendedName>
        <fullName evidence="3">Glycine cleavage system H protein</fullName>
    </recommendedName>
</protein>
<dbReference type="InterPro" id="IPR017453">
    <property type="entry name" value="GCV_H_sub"/>
</dbReference>
<dbReference type="NCBIfam" id="NF002270">
    <property type="entry name" value="PRK01202.1"/>
    <property type="match status" value="1"/>
</dbReference>
<dbReference type="GO" id="GO:0005737">
    <property type="term" value="C:cytoplasm"/>
    <property type="evidence" value="ECO:0007669"/>
    <property type="project" value="TreeGrafter"/>
</dbReference>
<evidence type="ECO:0000259" key="5">
    <source>
        <dbReference type="PROSITE" id="PS50968"/>
    </source>
</evidence>
<evidence type="ECO:0000313" key="7">
    <source>
        <dbReference type="Proteomes" id="UP000322454"/>
    </source>
</evidence>
<evidence type="ECO:0000256" key="4">
    <source>
        <dbReference type="PIRSR" id="PIRSR617453-50"/>
    </source>
</evidence>
<dbReference type="EMBL" id="SHMQ01000014">
    <property type="protein sequence ID" value="RZV38821.1"/>
    <property type="molecule type" value="Genomic_DNA"/>
</dbReference>
<comment type="function">
    <text evidence="3">The glycine cleavage system catalyzes the degradation of glycine. The H protein shuttles the methylamine group of glycine from the P protein to the T protein.</text>
</comment>
<dbReference type="InterPro" id="IPR000089">
    <property type="entry name" value="Biotin_lipoyl"/>
</dbReference>
<dbReference type="InterPro" id="IPR002930">
    <property type="entry name" value="GCV_H"/>
</dbReference>
<dbReference type="AlphaFoldDB" id="A0A520XCE9"/>
<evidence type="ECO:0000256" key="2">
    <source>
        <dbReference type="ARBA" id="ARBA00022823"/>
    </source>
</evidence>
<dbReference type="Proteomes" id="UP000322454">
    <property type="component" value="Unassembled WGS sequence"/>
</dbReference>
<organism evidence="6 7">
    <name type="scientific">Candidatus Acidulodesulfobacterium acidiphilum</name>
    <dbReference type="NCBI Taxonomy" id="2597224"/>
    <lineage>
        <taxon>Bacteria</taxon>
        <taxon>Deltaproteobacteria</taxon>
        <taxon>Candidatus Acidulodesulfobacterales</taxon>
        <taxon>Candidatus Acidulodesulfobacterium</taxon>
    </lineage>
</organism>
<proteinExistence type="inferred from homology"/>
<keyword evidence="2 3" id="KW-0450">Lipoyl</keyword>
<accession>A0A520XCE9</accession>
<dbReference type="Pfam" id="PF01597">
    <property type="entry name" value="GCV_H"/>
    <property type="match status" value="1"/>
</dbReference>
<reference evidence="6 7" key="1">
    <citation type="submission" date="2019-01" db="EMBL/GenBank/DDBJ databases">
        <title>Insights into ecological role of a new deltaproteobacterial order Candidatus Sinidesulfobacterales (Sva0485) by metagenomics and metatranscriptomics.</title>
        <authorList>
            <person name="Tan S."/>
            <person name="Liu J."/>
            <person name="Fang Y."/>
            <person name="Hedlund B."/>
            <person name="Lian Z.-H."/>
            <person name="Huang L.-Y."/>
            <person name="Li J.-T."/>
            <person name="Huang L.-N."/>
            <person name="Li W.-J."/>
            <person name="Jiang H.-C."/>
            <person name="Dong H.-L."/>
            <person name="Shu W.-S."/>
        </authorList>
    </citation>
    <scope>NUCLEOTIDE SEQUENCE [LARGE SCALE GENOMIC DNA]</scope>
    <source>
        <strain evidence="6">AP4</strain>
    </source>
</reference>
<dbReference type="HAMAP" id="MF_00272">
    <property type="entry name" value="GcvH"/>
    <property type="match status" value="1"/>
</dbReference>
<dbReference type="GO" id="GO:0009249">
    <property type="term" value="P:protein lipoylation"/>
    <property type="evidence" value="ECO:0007669"/>
    <property type="project" value="TreeGrafter"/>
</dbReference>
<dbReference type="GO" id="GO:0005960">
    <property type="term" value="C:glycine cleavage complex"/>
    <property type="evidence" value="ECO:0007669"/>
    <property type="project" value="InterPro"/>
</dbReference>
<dbReference type="NCBIfam" id="TIGR00527">
    <property type="entry name" value="gcvH"/>
    <property type="match status" value="1"/>
</dbReference>
<sequence length="131" mass="14485">MIKSGSFYFSKSHEWVSKGSNNKYRIGISDFAQSELGDVVYVSLPEVGKTYKKDAKIGEIESVKSVSEIYAPVDLKIISVNSKLNDTPELINQDPKGDGFIAEVEISNDSDAEGLMDEGKYKTFAESSHHE</sequence>
<dbReference type="InterPro" id="IPR033753">
    <property type="entry name" value="GCV_H/Fam206"/>
</dbReference>
<feature type="modified residue" description="N6-lipoyllysine" evidence="3 4">
    <location>
        <position position="64"/>
    </location>
</feature>
<comment type="caution">
    <text evidence="6">The sequence shown here is derived from an EMBL/GenBank/DDBJ whole genome shotgun (WGS) entry which is preliminary data.</text>
</comment>
<name>A0A520XCE9_9DELT</name>
<dbReference type="PANTHER" id="PTHR11715:SF3">
    <property type="entry name" value="GLYCINE CLEAVAGE SYSTEM H PROTEIN-RELATED"/>
    <property type="match status" value="1"/>
</dbReference>
<dbReference type="GO" id="GO:0019464">
    <property type="term" value="P:glycine decarboxylation via glycine cleavage system"/>
    <property type="evidence" value="ECO:0007669"/>
    <property type="project" value="UniProtKB-UniRule"/>
</dbReference>
<dbReference type="InterPro" id="IPR011053">
    <property type="entry name" value="Single_hybrid_motif"/>
</dbReference>
<feature type="domain" description="Lipoyl-binding" evidence="5">
    <location>
        <begin position="23"/>
        <end position="105"/>
    </location>
</feature>
<dbReference type="Gene3D" id="2.40.50.100">
    <property type="match status" value="1"/>
</dbReference>
<evidence type="ECO:0000256" key="3">
    <source>
        <dbReference type="HAMAP-Rule" id="MF_00272"/>
    </source>
</evidence>
<comment type="subunit">
    <text evidence="3">The glycine cleavage system is composed of four proteins: P, T, L and H.</text>
</comment>
<evidence type="ECO:0000313" key="6">
    <source>
        <dbReference type="EMBL" id="RZV38821.1"/>
    </source>
</evidence>
<evidence type="ECO:0000256" key="1">
    <source>
        <dbReference type="ARBA" id="ARBA00009249"/>
    </source>
</evidence>
<dbReference type="PANTHER" id="PTHR11715">
    <property type="entry name" value="GLYCINE CLEAVAGE SYSTEM H PROTEIN"/>
    <property type="match status" value="1"/>
</dbReference>
<comment type="similarity">
    <text evidence="1 3">Belongs to the GcvH family.</text>
</comment>
<dbReference type="CDD" id="cd06848">
    <property type="entry name" value="GCS_H"/>
    <property type="match status" value="1"/>
</dbReference>